<dbReference type="GO" id="GO:0004190">
    <property type="term" value="F:aspartic-type endopeptidase activity"/>
    <property type="evidence" value="ECO:0007669"/>
    <property type="project" value="UniProtKB-EC"/>
</dbReference>
<feature type="transmembrane region" description="Helical" evidence="9">
    <location>
        <begin position="58"/>
        <end position="85"/>
    </location>
</feature>
<protein>
    <recommendedName>
        <fullName evidence="9">Lipoprotein signal peptidase</fullName>
        <ecNumber evidence="9">3.4.23.36</ecNumber>
    </recommendedName>
    <alternativeName>
        <fullName evidence="9">Prolipoprotein signal peptidase</fullName>
    </alternativeName>
    <alternativeName>
        <fullName evidence="9">Signal peptidase II</fullName>
        <shortName evidence="9">SPase II</shortName>
    </alternativeName>
</protein>
<dbReference type="EC" id="3.4.23.36" evidence="9"/>
<evidence type="ECO:0000256" key="9">
    <source>
        <dbReference type="HAMAP-Rule" id="MF_00161"/>
    </source>
</evidence>
<evidence type="ECO:0000256" key="4">
    <source>
        <dbReference type="ARBA" id="ARBA00022692"/>
    </source>
</evidence>
<accession>A0ABU3ICK3</accession>
<evidence type="ECO:0000256" key="6">
    <source>
        <dbReference type="ARBA" id="ARBA00022801"/>
    </source>
</evidence>
<dbReference type="PANTHER" id="PTHR33695">
    <property type="entry name" value="LIPOPROTEIN SIGNAL PEPTIDASE"/>
    <property type="match status" value="1"/>
</dbReference>
<dbReference type="EMBL" id="JASXSX010000005">
    <property type="protein sequence ID" value="MDT3768103.1"/>
    <property type="molecule type" value="Genomic_DNA"/>
</dbReference>
<dbReference type="NCBIfam" id="TIGR00077">
    <property type="entry name" value="lspA"/>
    <property type="match status" value="1"/>
</dbReference>
<sequence length="186" mass="19472">MGAQLTRHAVTLWAVAAVCVAVDQGTKLWALTALEAGQVRPFIGSFISLQLVSNPGAAFSFLSGATWLFTLVAGVVCALIIYVSFQVRSRPWALCLGILLGGAVGNLVDRITQPPAVGMGHVVDFLNWNGWFVGNVADIFIVLAAAGIFGLSIAGIPFSPESSKGRRGHSAGGQEQVAPRQGQPDE</sequence>
<evidence type="ECO:0000256" key="10">
    <source>
        <dbReference type="RuleBase" id="RU000594"/>
    </source>
</evidence>
<feature type="transmembrane region" description="Helical" evidence="9">
    <location>
        <begin position="92"/>
        <end position="111"/>
    </location>
</feature>
<comment type="similarity">
    <text evidence="1 9 11">Belongs to the peptidase A8 family.</text>
</comment>
<evidence type="ECO:0000256" key="2">
    <source>
        <dbReference type="ARBA" id="ARBA00022475"/>
    </source>
</evidence>
<keyword evidence="5 9" id="KW-0064">Aspartyl protease</keyword>
<name>A0ABU3ICK3_9ACTO</name>
<dbReference type="PRINTS" id="PR00781">
    <property type="entry name" value="LIPOSIGPTASE"/>
</dbReference>
<keyword evidence="3 9" id="KW-0645">Protease</keyword>
<keyword evidence="7 9" id="KW-1133">Transmembrane helix</keyword>
<evidence type="ECO:0000256" key="3">
    <source>
        <dbReference type="ARBA" id="ARBA00022670"/>
    </source>
</evidence>
<feature type="active site" evidence="9">
    <location>
        <position position="124"/>
    </location>
</feature>
<dbReference type="PROSITE" id="PS00855">
    <property type="entry name" value="SPASE_II"/>
    <property type="match status" value="1"/>
</dbReference>
<evidence type="ECO:0000256" key="8">
    <source>
        <dbReference type="ARBA" id="ARBA00023136"/>
    </source>
</evidence>
<organism evidence="13 14">
    <name type="scientific">Gleimia hominis</name>
    <dbReference type="NCBI Taxonomy" id="595468"/>
    <lineage>
        <taxon>Bacteria</taxon>
        <taxon>Bacillati</taxon>
        <taxon>Actinomycetota</taxon>
        <taxon>Actinomycetes</taxon>
        <taxon>Actinomycetales</taxon>
        <taxon>Actinomycetaceae</taxon>
        <taxon>Gleimia</taxon>
    </lineage>
</organism>
<evidence type="ECO:0000313" key="13">
    <source>
        <dbReference type="EMBL" id="MDT3768103.1"/>
    </source>
</evidence>
<feature type="region of interest" description="Disordered" evidence="12">
    <location>
        <begin position="161"/>
        <end position="186"/>
    </location>
</feature>
<evidence type="ECO:0000313" key="14">
    <source>
        <dbReference type="Proteomes" id="UP001247542"/>
    </source>
</evidence>
<dbReference type="Proteomes" id="UP001247542">
    <property type="component" value="Unassembled WGS sequence"/>
</dbReference>
<reference evidence="13 14" key="1">
    <citation type="submission" date="2023-06" db="EMBL/GenBank/DDBJ databases">
        <title>Draft genome sequence of Gleimia hominis type strain CCUG 57540T.</title>
        <authorList>
            <person name="Salva-Serra F."/>
            <person name="Cardew S."/>
            <person name="Jensie Markopoulos S."/>
            <person name="Ohlen M."/>
            <person name="Inganas E."/>
            <person name="Svensson-Stadler L."/>
            <person name="Moore E.R.B."/>
        </authorList>
    </citation>
    <scope>NUCLEOTIDE SEQUENCE [LARGE SCALE GENOMIC DNA]</scope>
    <source>
        <strain evidence="13 14">CCUG 57540</strain>
    </source>
</reference>
<dbReference type="RefSeq" id="WP_313274496.1">
    <property type="nucleotide sequence ID" value="NZ_JASXSX010000005.1"/>
</dbReference>
<evidence type="ECO:0000256" key="7">
    <source>
        <dbReference type="ARBA" id="ARBA00022989"/>
    </source>
</evidence>
<feature type="transmembrane region" description="Helical" evidence="9">
    <location>
        <begin position="131"/>
        <end position="158"/>
    </location>
</feature>
<evidence type="ECO:0000256" key="12">
    <source>
        <dbReference type="SAM" id="MobiDB-lite"/>
    </source>
</evidence>
<dbReference type="HAMAP" id="MF_00161">
    <property type="entry name" value="LspA"/>
    <property type="match status" value="1"/>
</dbReference>
<keyword evidence="6 9" id="KW-0378">Hydrolase</keyword>
<keyword evidence="14" id="KW-1185">Reference proteome</keyword>
<comment type="caution">
    <text evidence="13">The sequence shown here is derived from an EMBL/GenBank/DDBJ whole genome shotgun (WGS) entry which is preliminary data.</text>
</comment>
<dbReference type="InterPro" id="IPR001872">
    <property type="entry name" value="Peptidase_A8"/>
</dbReference>
<dbReference type="Pfam" id="PF01252">
    <property type="entry name" value="Peptidase_A8"/>
    <property type="match status" value="1"/>
</dbReference>
<feature type="active site" evidence="9">
    <location>
        <position position="138"/>
    </location>
</feature>
<keyword evidence="8 9" id="KW-0472">Membrane</keyword>
<gene>
    <name evidence="9 13" type="primary">lspA</name>
    <name evidence="13" type="ORF">QS713_08535</name>
</gene>
<comment type="subcellular location">
    <subcellularLocation>
        <location evidence="9">Cell membrane</location>
        <topology evidence="9">Multi-pass membrane protein</topology>
    </subcellularLocation>
</comment>
<comment type="caution">
    <text evidence="9">Lacks conserved residue(s) required for the propagation of feature annotation.</text>
</comment>
<comment type="pathway">
    <text evidence="9">Protein modification; lipoprotein biosynthesis (signal peptide cleavage).</text>
</comment>
<evidence type="ECO:0000256" key="11">
    <source>
        <dbReference type="RuleBase" id="RU004181"/>
    </source>
</evidence>
<comment type="catalytic activity">
    <reaction evidence="9 10">
        <text>Release of signal peptides from bacterial membrane prolipoproteins. Hydrolyzes -Xaa-Yaa-Zaa-|-(S,diacylglyceryl)Cys-, in which Xaa is hydrophobic (preferably Leu), and Yaa (Ala or Ser) and Zaa (Gly or Ala) have small, neutral side chains.</text>
        <dbReference type="EC" id="3.4.23.36"/>
    </reaction>
</comment>
<comment type="function">
    <text evidence="9 10">This protein specifically catalyzes the removal of signal peptides from prolipoproteins.</text>
</comment>
<keyword evidence="2 9" id="KW-1003">Cell membrane</keyword>
<keyword evidence="4 9" id="KW-0812">Transmembrane</keyword>
<dbReference type="PANTHER" id="PTHR33695:SF1">
    <property type="entry name" value="LIPOPROTEIN SIGNAL PEPTIDASE"/>
    <property type="match status" value="1"/>
</dbReference>
<evidence type="ECO:0000256" key="5">
    <source>
        <dbReference type="ARBA" id="ARBA00022750"/>
    </source>
</evidence>
<evidence type="ECO:0000256" key="1">
    <source>
        <dbReference type="ARBA" id="ARBA00006139"/>
    </source>
</evidence>
<proteinExistence type="inferred from homology"/>